<evidence type="ECO:0000256" key="6">
    <source>
        <dbReference type="SAM" id="Phobius"/>
    </source>
</evidence>
<feature type="transmembrane region" description="Helical" evidence="6">
    <location>
        <begin position="100"/>
        <end position="125"/>
    </location>
</feature>
<keyword evidence="3 6" id="KW-1133">Transmembrane helix</keyword>
<dbReference type="RefSeq" id="WP_108549186.1">
    <property type="nucleotide sequence ID" value="NZ_CP028907.1"/>
</dbReference>
<feature type="region of interest" description="Disordered" evidence="5">
    <location>
        <begin position="485"/>
        <end position="520"/>
    </location>
</feature>
<feature type="transmembrane region" description="Helical" evidence="6">
    <location>
        <begin position="446"/>
        <end position="468"/>
    </location>
</feature>
<accession>A0A2R4VWW0</accession>
<feature type="compositionally biased region" description="Basic and acidic residues" evidence="5">
    <location>
        <begin position="495"/>
        <end position="520"/>
    </location>
</feature>
<comment type="subcellular location">
    <subcellularLocation>
        <location evidence="1">Membrane</location>
        <topology evidence="1">Multi-pass membrane protein</topology>
    </subcellularLocation>
</comment>
<dbReference type="KEGG" id="ahu:A6A40_28510"/>
<dbReference type="PANTHER" id="PTHR37422">
    <property type="entry name" value="TEICHURONIC ACID BIOSYNTHESIS PROTEIN TUAE"/>
    <property type="match status" value="1"/>
</dbReference>
<feature type="transmembrane region" description="Helical" evidence="6">
    <location>
        <begin position="154"/>
        <end position="178"/>
    </location>
</feature>
<reference evidence="8 9" key="1">
    <citation type="submission" date="2018-04" db="EMBL/GenBank/DDBJ databases">
        <title>Complete genome sequence of the nitrogen-fixing bacterium Azospirillum humicireducens type strain SgZ-5.</title>
        <authorList>
            <person name="Yu Z."/>
        </authorList>
    </citation>
    <scope>NUCLEOTIDE SEQUENCE [LARGE SCALE GENOMIC DNA]</scope>
    <source>
        <strain evidence="8 9">SgZ-5</strain>
        <plasmid evidence="8 9">pYZ6</plasmid>
    </source>
</reference>
<proteinExistence type="predicted"/>
<dbReference type="Proteomes" id="UP000077405">
    <property type="component" value="Plasmid pYZ6"/>
</dbReference>
<gene>
    <name evidence="8" type="ORF">A6A40_28510</name>
</gene>
<evidence type="ECO:0000256" key="4">
    <source>
        <dbReference type="ARBA" id="ARBA00023136"/>
    </source>
</evidence>
<evidence type="ECO:0000259" key="7">
    <source>
        <dbReference type="Pfam" id="PF04932"/>
    </source>
</evidence>
<feature type="transmembrane region" description="Helical" evidence="6">
    <location>
        <begin position="405"/>
        <end position="425"/>
    </location>
</feature>
<evidence type="ECO:0000256" key="3">
    <source>
        <dbReference type="ARBA" id="ARBA00022989"/>
    </source>
</evidence>
<feature type="transmembrane region" description="Helical" evidence="6">
    <location>
        <begin position="248"/>
        <end position="266"/>
    </location>
</feature>
<evidence type="ECO:0000256" key="2">
    <source>
        <dbReference type="ARBA" id="ARBA00022692"/>
    </source>
</evidence>
<feature type="transmembrane region" description="Helical" evidence="6">
    <location>
        <begin position="36"/>
        <end position="69"/>
    </location>
</feature>
<feature type="region of interest" description="Disordered" evidence="5">
    <location>
        <begin position="1"/>
        <end position="23"/>
    </location>
</feature>
<dbReference type="PANTHER" id="PTHR37422:SF23">
    <property type="entry name" value="TEICHURONIC ACID BIOSYNTHESIS PROTEIN TUAE"/>
    <property type="match status" value="1"/>
</dbReference>
<feature type="domain" description="O-antigen ligase-related" evidence="7">
    <location>
        <begin position="271"/>
        <end position="414"/>
    </location>
</feature>
<geneLocation type="plasmid" evidence="8 9">
    <name>pYZ6</name>
</geneLocation>
<dbReference type="AlphaFoldDB" id="A0A2R4VWW0"/>
<feature type="transmembrane region" description="Helical" evidence="6">
    <location>
        <begin position="132"/>
        <end position="148"/>
    </location>
</feature>
<evidence type="ECO:0000313" key="9">
    <source>
        <dbReference type="Proteomes" id="UP000077405"/>
    </source>
</evidence>
<dbReference type="Pfam" id="PF04932">
    <property type="entry name" value="Wzy_C"/>
    <property type="match status" value="1"/>
</dbReference>
<organism evidence="8 9">
    <name type="scientific">Azospirillum humicireducens</name>
    <dbReference type="NCBI Taxonomy" id="1226968"/>
    <lineage>
        <taxon>Bacteria</taxon>
        <taxon>Pseudomonadati</taxon>
        <taxon>Pseudomonadota</taxon>
        <taxon>Alphaproteobacteria</taxon>
        <taxon>Rhodospirillales</taxon>
        <taxon>Azospirillaceae</taxon>
        <taxon>Azospirillum</taxon>
    </lineage>
</organism>
<evidence type="ECO:0000256" key="1">
    <source>
        <dbReference type="ARBA" id="ARBA00004141"/>
    </source>
</evidence>
<keyword evidence="4 6" id="KW-0472">Membrane</keyword>
<evidence type="ECO:0000256" key="5">
    <source>
        <dbReference type="SAM" id="MobiDB-lite"/>
    </source>
</evidence>
<sequence>MTFATAGAAAGIDRTRPGHHQGGDGLPSVARMAPALFWFVVAMPVLMGKAGLLEIVFPVGALATGALLVTRDPARFAAFSWWLWFLTPEVRRLVDYQAGWSVISPVMVTPFAVGAMTFLVIAQYLPMLRYRAYFGFVPVMVGLFYAYVNGVTQAGMAAATFALLNWLVPVTLGLYVALHWPIYPQIRDAVLRAFVLGMALVGGYGLIQYFVMPPWDARWLINVGMTNQGLPLPMQVRVFSTLNSSGPLAFLLVTGLAVLPAARGILVPVAGALALGSLLLSLVRAAWLAGLFVFVWLLLTMPGRHRLRLVAVGCGLVLCSLPLLSVPLVNQAIVKRFDTLNSMENDRSYQERQEFYGRFLIQALTEVRGAGLGTVDTATKLTNEDGHLGAMAYFDSGILRVPYELGWPGTLGYVAGIVTLMVGLLRRGGAPPDPFARCAEAAALTILVCMVFEHTLVKVTGVGFWFFLGMGMAAKNYGLASLQPAPQPAALPTEPRPEDMRPKDMRPQDKPQEDNRWTEA</sequence>
<keyword evidence="9" id="KW-1185">Reference proteome</keyword>
<dbReference type="EMBL" id="CP028907">
    <property type="protein sequence ID" value="AWB08940.1"/>
    <property type="molecule type" value="Genomic_DNA"/>
</dbReference>
<protein>
    <recommendedName>
        <fullName evidence="7">O-antigen ligase-related domain-containing protein</fullName>
    </recommendedName>
</protein>
<dbReference type="OrthoDB" id="7295126at2"/>
<evidence type="ECO:0000313" key="8">
    <source>
        <dbReference type="EMBL" id="AWB08940.1"/>
    </source>
</evidence>
<dbReference type="GO" id="GO:0016020">
    <property type="term" value="C:membrane"/>
    <property type="evidence" value="ECO:0007669"/>
    <property type="project" value="UniProtKB-SubCell"/>
</dbReference>
<keyword evidence="8" id="KW-0614">Plasmid</keyword>
<feature type="transmembrane region" description="Helical" evidence="6">
    <location>
        <begin position="309"/>
        <end position="333"/>
    </location>
</feature>
<feature type="transmembrane region" description="Helical" evidence="6">
    <location>
        <begin position="190"/>
        <end position="211"/>
    </location>
</feature>
<dbReference type="InterPro" id="IPR007016">
    <property type="entry name" value="O-antigen_ligase-rel_domated"/>
</dbReference>
<dbReference type="InterPro" id="IPR051533">
    <property type="entry name" value="WaaL-like"/>
</dbReference>
<feature type="transmembrane region" description="Helical" evidence="6">
    <location>
        <begin position="272"/>
        <end position="297"/>
    </location>
</feature>
<keyword evidence="2 6" id="KW-0812">Transmembrane</keyword>
<name>A0A2R4VWW0_9PROT</name>